<reference evidence="1" key="1">
    <citation type="submission" date="2021-03" db="EMBL/GenBank/DDBJ databases">
        <title>Whole Genome Sequence of Bradyrhizobium sp. Strain 144S4.</title>
        <authorList>
            <person name="Bromfield E.S.P."/>
            <person name="Cloutier S."/>
        </authorList>
    </citation>
    <scope>NUCLEOTIDE SEQUENCE [LARGE SCALE GENOMIC DNA]</scope>
    <source>
        <strain evidence="1">144S4</strain>
    </source>
</reference>
<proteinExistence type="predicted"/>
<dbReference type="EMBL" id="JAGEMI010000001">
    <property type="protein sequence ID" value="MBO1864252.1"/>
    <property type="molecule type" value="Genomic_DNA"/>
</dbReference>
<name>A0A939M6Y0_9BRAD</name>
<evidence type="ECO:0000313" key="3">
    <source>
        <dbReference type="Proteomes" id="UP000664702"/>
    </source>
</evidence>
<evidence type="ECO:0000313" key="2">
    <source>
        <dbReference type="EMBL" id="UEM17013.1"/>
    </source>
</evidence>
<accession>A0A939M6Y0</accession>
<dbReference type="KEGG" id="bban:J4G43_023980"/>
<protein>
    <submittedName>
        <fullName evidence="1">Uncharacterized protein</fullName>
    </submittedName>
</protein>
<gene>
    <name evidence="2" type="ORF">J4G43_023980</name>
    <name evidence="1" type="ORF">J4G43_26005</name>
</gene>
<organism evidence="1">
    <name type="scientific">Bradyrhizobium barranii subsp. barranii</name>
    <dbReference type="NCBI Taxonomy" id="2823807"/>
    <lineage>
        <taxon>Bacteria</taxon>
        <taxon>Pseudomonadati</taxon>
        <taxon>Pseudomonadota</taxon>
        <taxon>Alphaproteobacteria</taxon>
        <taxon>Hyphomicrobiales</taxon>
        <taxon>Nitrobacteraceae</taxon>
        <taxon>Bradyrhizobium</taxon>
        <taxon>Bradyrhizobium barranii</taxon>
    </lineage>
</organism>
<sequence>MRKGLEVMDLSDLARRNTISLEVKKDGLTQRQSGDWQLRLTIAAIDMDSRITQATMGTRFACVLVEVNDDETPVDHASMERDKWRDLGPAKQAGMRCKEPTFWAFLREELHYADVADEGHAADCVRHHCGVASRSDLGKPGRTEERQKWHQLDCAYQAWRNKENG</sequence>
<dbReference type="Proteomes" id="UP000664702">
    <property type="component" value="Chromosome"/>
</dbReference>
<evidence type="ECO:0000313" key="1">
    <source>
        <dbReference type="EMBL" id="MBO1864252.1"/>
    </source>
</evidence>
<dbReference type="RefSeq" id="WP_208086515.1">
    <property type="nucleotide sequence ID" value="NZ_CP086136.1"/>
</dbReference>
<reference evidence="2 3" key="2">
    <citation type="journal article" date="2022" name="Int. J. Syst. Evol. Microbiol.">
        <title>Strains of Bradyrhizobium barranii sp. nov. associated with legumes native to Canada are symbionts of soybeans and belong to different subspecies (subsp. barranii subsp. nov. and subsp. apii subsp. nov.) and symbiovars (sv. glycinearum and sv. septentrionale).</title>
        <authorList>
            <person name="Bromfield E.S.P."/>
            <person name="Cloutier S."/>
            <person name="Wasai-Hara S."/>
            <person name="Minamisawa K."/>
        </authorList>
    </citation>
    <scope>NUCLEOTIDE SEQUENCE [LARGE SCALE GENOMIC DNA]</scope>
    <source>
        <strain evidence="2 3">144S4</strain>
    </source>
</reference>
<dbReference type="AlphaFoldDB" id="A0A939M6Y0"/>
<dbReference type="EMBL" id="CP086136">
    <property type="protein sequence ID" value="UEM17013.1"/>
    <property type="molecule type" value="Genomic_DNA"/>
</dbReference>